<accession>A0A2X2IYL8</accession>
<dbReference type="AlphaFoldDB" id="A0A2X2IYL8"/>
<proteinExistence type="predicted"/>
<name>A0A2X2IYL8_SPHMU</name>
<sequence length="69" mass="8149">MLKINEEQWQVAKEKLRRKYNHLSDEDLAFKAGEEDKLIDRLSSRLGRKPSYVLFTIGKEIQDISSNRL</sequence>
<evidence type="ECO:0000313" key="2">
    <source>
        <dbReference type="Proteomes" id="UP000251241"/>
    </source>
</evidence>
<reference evidence="1 2" key="1">
    <citation type="submission" date="2018-06" db="EMBL/GenBank/DDBJ databases">
        <authorList>
            <consortium name="Pathogen Informatics"/>
            <person name="Doyle S."/>
        </authorList>
    </citation>
    <scope>NUCLEOTIDE SEQUENCE [LARGE SCALE GENOMIC DNA]</scope>
    <source>
        <strain evidence="1 2">NCTC11343</strain>
    </source>
</reference>
<dbReference type="GeneID" id="97178660"/>
<evidence type="ECO:0008006" key="3">
    <source>
        <dbReference type="Google" id="ProtNLM"/>
    </source>
</evidence>
<dbReference type="InterPro" id="IPR036629">
    <property type="entry name" value="YjbJ_sf"/>
</dbReference>
<evidence type="ECO:0000313" key="1">
    <source>
        <dbReference type="EMBL" id="SPZ84383.1"/>
    </source>
</evidence>
<dbReference type="Proteomes" id="UP000251241">
    <property type="component" value="Unassembled WGS sequence"/>
</dbReference>
<organism evidence="1 2">
    <name type="scientific">Sphingobacterium multivorum</name>
    <dbReference type="NCBI Taxonomy" id="28454"/>
    <lineage>
        <taxon>Bacteria</taxon>
        <taxon>Pseudomonadati</taxon>
        <taxon>Bacteroidota</taxon>
        <taxon>Sphingobacteriia</taxon>
        <taxon>Sphingobacteriales</taxon>
        <taxon>Sphingobacteriaceae</taxon>
        <taxon>Sphingobacterium</taxon>
    </lineage>
</organism>
<dbReference type="Gene3D" id="1.10.1470.10">
    <property type="entry name" value="YjbJ"/>
    <property type="match status" value="1"/>
</dbReference>
<dbReference type="EMBL" id="UAUU01000002">
    <property type="protein sequence ID" value="SPZ84383.1"/>
    <property type="molecule type" value="Genomic_DNA"/>
</dbReference>
<gene>
    <name evidence="1" type="ORF">NCTC11343_00923</name>
</gene>
<dbReference type="RefSeq" id="WP_112373906.1">
    <property type="nucleotide sequence ID" value="NZ_CP069793.1"/>
</dbReference>
<protein>
    <recommendedName>
        <fullName evidence="3">General stress protein CsbD</fullName>
    </recommendedName>
</protein>